<dbReference type="EMBL" id="JBHTAI010000004">
    <property type="protein sequence ID" value="MFC7148528.1"/>
    <property type="molecule type" value="Genomic_DNA"/>
</dbReference>
<protein>
    <submittedName>
        <fullName evidence="1">Uncharacterized protein</fullName>
    </submittedName>
</protein>
<dbReference type="Proteomes" id="UP001596378">
    <property type="component" value="Unassembled WGS sequence"/>
</dbReference>
<gene>
    <name evidence="1" type="ORF">ACFQMJ_08340</name>
</gene>
<evidence type="ECO:0000313" key="1">
    <source>
        <dbReference type="EMBL" id="MFC7148528.1"/>
    </source>
</evidence>
<name>A0ABW2F9L8_9BACL</name>
<accession>A0ABW2F9L8</accession>
<keyword evidence="2" id="KW-1185">Reference proteome</keyword>
<comment type="caution">
    <text evidence="1">The sequence shown here is derived from an EMBL/GenBank/DDBJ whole genome shotgun (WGS) entry which is preliminary data.</text>
</comment>
<reference evidence="2" key="1">
    <citation type="journal article" date="2019" name="Int. J. Syst. Evol. Microbiol.">
        <title>The Global Catalogue of Microorganisms (GCM) 10K type strain sequencing project: providing services to taxonomists for standard genome sequencing and annotation.</title>
        <authorList>
            <consortium name="The Broad Institute Genomics Platform"/>
            <consortium name="The Broad Institute Genome Sequencing Center for Infectious Disease"/>
            <person name="Wu L."/>
            <person name="Ma J."/>
        </authorList>
    </citation>
    <scope>NUCLEOTIDE SEQUENCE [LARGE SCALE GENOMIC DNA]</scope>
    <source>
        <strain evidence="2">KCTC 12907</strain>
    </source>
</reference>
<sequence length="243" mass="27690">MIVGTIMEGSRTPLTLWFQALFLHARPKGISAFRLASVIGTTYKTAWLICHKIRHAMSACDSQELLSGLVRVNCGGYGRPHNPTVFRHPQKQPLILGGTISAEAGITHLKIKQVPDRHLIQDRITSLGSHEFVQKHVDSAKADITIVIQEFSIHRYRPLLQMASNASNWINWTFSGIGPKHLQSYLDQYCFGYNQLQRKTNPFQVLLSYIAITPTLTYLNLIQREDYSAQRKIEYERLLREAC</sequence>
<organism evidence="1 2">
    <name type="scientific">Cohnella cellulosilytica</name>
    <dbReference type="NCBI Taxonomy" id="986710"/>
    <lineage>
        <taxon>Bacteria</taxon>
        <taxon>Bacillati</taxon>
        <taxon>Bacillota</taxon>
        <taxon>Bacilli</taxon>
        <taxon>Bacillales</taxon>
        <taxon>Paenibacillaceae</taxon>
        <taxon>Cohnella</taxon>
    </lineage>
</organism>
<proteinExistence type="predicted"/>
<dbReference type="RefSeq" id="WP_378045542.1">
    <property type="nucleotide sequence ID" value="NZ_JBHMDN010000007.1"/>
</dbReference>
<evidence type="ECO:0000313" key="2">
    <source>
        <dbReference type="Proteomes" id="UP001596378"/>
    </source>
</evidence>